<evidence type="ECO:0000313" key="1">
    <source>
        <dbReference type="EMBL" id="KAI5670403.1"/>
    </source>
</evidence>
<dbReference type="Proteomes" id="UP001060085">
    <property type="component" value="Linkage Group LG03"/>
</dbReference>
<evidence type="ECO:0000313" key="2">
    <source>
        <dbReference type="Proteomes" id="UP001060085"/>
    </source>
</evidence>
<gene>
    <name evidence="1" type="ORF">M9H77_10767</name>
</gene>
<dbReference type="EMBL" id="CM044703">
    <property type="protein sequence ID" value="KAI5670403.1"/>
    <property type="molecule type" value="Genomic_DNA"/>
</dbReference>
<comment type="caution">
    <text evidence="1">The sequence shown here is derived from an EMBL/GenBank/DDBJ whole genome shotgun (WGS) entry which is preliminary data.</text>
</comment>
<reference evidence="2" key="1">
    <citation type="journal article" date="2023" name="Nat. Plants">
        <title>Single-cell RNA sequencing provides a high-resolution roadmap for understanding the multicellular compartmentation of specialized metabolism.</title>
        <authorList>
            <person name="Sun S."/>
            <person name="Shen X."/>
            <person name="Li Y."/>
            <person name="Li Y."/>
            <person name="Wang S."/>
            <person name="Li R."/>
            <person name="Zhang H."/>
            <person name="Shen G."/>
            <person name="Guo B."/>
            <person name="Wei J."/>
            <person name="Xu J."/>
            <person name="St-Pierre B."/>
            <person name="Chen S."/>
            <person name="Sun C."/>
        </authorList>
    </citation>
    <scope>NUCLEOTIDE SEQUENCE [LARGE SCALE GENOMIC DNA]</scope>
</reference>
<protein>
    <submittedName>
        <fullName evidence="1">Uncharacterized protein</fullName>
    </submittedName>
</protein>
<name>A0ACC0BCW4_CATRO</name>
<organism evidence="1 2">
    <name type="scientific">Catharanthus roseus</name>
    <name type="common">Madagascar periwinkle</name>
    <name type="synonym">Vinca rosea</name>
    <dbReference type="NCBI Taxonomy" id="4058"/>
    <lineage>
        <taxon>Eukaryota</taxon>
        <taxon>Viridiplantae</taxon>
        <taxon>Streptophyta</taxon>
        <taxon>Embryophyta</taxon>
        <taxon>Tracheophyta</taxon>
        <taxon>Spermatophyta</taxon>
        <taxon>Magnoliopsida</taxon>
        <taxon>eudicotyledons</taxon>
        <taxon>Gunneridae</taxon>
        <taxon>Pentapetalae</taxon>
        <taxon>asterids</taxon>
        <taxon>lamiids</taxon>
        <taxon>Gentianales</taxon>
        <taxon>Apocynaceae</taxon>
        <taxon>Rauvolfioideae</taxon>
        <taxon>Vinceae</taxon>
        <taxon>Catharanthinae</taxon>
        <taxon>Catharanthus</taxon>
    </lineage>
</organism>
<keyword evidence="2" id="KW-1185">Reference proteome</keyword>
<sequence length="225" mass="24995">MVTRRGEREFEYNVPPKSLQIKEEDKFFSRLLSKETSNSKAESSFRVLYYGGASGAVPFVWESRPGTPKHPFSDTSLPPLTPPPSYQTSPVLINSLHKQYSKPRFLKSIFPLKNTSKKSSNSAKSFSTSSYSSSSSYSLPSTPMNSFNSRRKCVRRSRSAVHFGLQDDEDLEDEQSFSPTSTLCFGGRNRSSVGKIRSYYGMKNVKKAIMSIVGHGHGSSSTTSA</sequence>
<proteinExistence type="predicted"/>
<accession>A0ACC0BCW4</accession>